<protein>
    <submittedName>
        <fullName evidence="1">Uncharacterized protein</fullName>
    </submittedName>
</protein>
<sequence>TYDQSFLRASLPVRSAVIKQENGGLVVRWVTTSESPLSYVFIFANFCSFSCILQSVRKEVFVQEEARFSWL</sequence>
<dbReference type="EMBL" id="KB445569">
    <property type="protein sequence ID" value="EMD97713.1"/>
    <property type="molecule type" value="Genomic_DNA"/>
</dbReference>
<reference evidence="2" key="2">
    <citation type="journal article" date="2013" name="PLoS Genet.">
        <title>Comparative genome structure, secondary metabolite, and effector coding capacity across Cochliobolus pathogens.</title>
        <authorList>
            <person name="Condon B.J."/>
            <person name="Leng Y."/>
            <person name="Wu D."/>
            <person name="Bushley K.E."/>
            <person name="Ohm R.A."/>
            <person name="Otillar R."/>
            <person name="Martin J."/>
            <person name="Schackwitz W."/>
            <person name="Grimwood J."/>
            <person name="MohdZainudin N."/>
            <person name="Xue C."/>
            <person name="Wang R."/>
            <person name="Manning V.A."/>
            <person name="Dhillon B."/>
            <person name="Tu Z.J."/>
            <person name="Steffenson B.J."/>
            <person name="Salamov A."/>
            <person name="Sun H."/>
            <person name="Lowry S."/>
            <person name="LaButti K."/>
            <person name="Han J."/>
            <person name="Copeland A."/>
            <person name="Lindquist E."/>
            <person name="Barry K."/>
            <person name="Schmutz J."/>
            <person name="Baker S.E."/>
            <person name="Ciuffetti L.M."/>
            <person name="Grigoriev I.V."/>
            <person name="Zhong S."/>
            <person name="Turgeon B.G."/>
        </authorList>
    </citation>
    <scope>NUCLEOTIDE SEQUENCE [LARGE SCALE GENOMIC DNA]</scope>
    <source>
        <strain evidence="2">C5 / ATCC 48332 / race O</strain>
    </source>
</reference>
<name>M2VDD3_COCH5</name>
<dbReference type="Proteomes" id="UP000016936">
    <property type="component" value="Unassembled WGS sequence"/>
</dbReference>
<dbReference type="AlphaFoldDB" id="M2VDD3"/>
<evidence type="ECO:0000313" key="1">
    <source>
        <dbReference type="EMBL" id="EMD97713.1"/>
    </source>
</evidence>
<proteinExistence type="predicted"/>
<evidence type="ECO:0000313" key="2">
    <source>
        <dbReference type="Proteomes" id="UP000016936"/>
    </source>
</evidence>
<feature type="non-terminal residue" evidence="1">
    <location>
        <position position="1"/>
    </location>
</feature>
<reference evidence="1 2" key="1">
    <citation type="journal article" date="2012" name="PLoS Pathog.">
        <title>Diverse lifestyles and strategies of plant pathogenesis encoded in the genomes of eighteen Dothideomycetes fungi.</title>
        <authorList>
            <person name="Ohm R.A."/>
            <person name="Feau N."/>
            <person name="Henrissat B."/>
            <person name="Schoch C.L."/>
            <person name="Horwitz B.A."/>
            <person name="Barry K.W."/>
            <person name="Condon B.J."/>
            <person name="Copeland A.C."/>
            <person name="Dhillon B."/>
            <person name="Glaser F."/>
            <person name="Hesse C.N."/>
            <person name="Kosti I."/>
            <person name="LaButti K."/>
            <person name="Lindquist E.A."/>
            <person name="Lucas S."/>
            <person name="Salamov A.A."/>
            <person name="Bradshaw R.E."/>
            <person name="Ciuffetti L."/>
            <person name="Hamelin R.C."/>
            <person name="Kema G.H.J."/>
            <person name="Lawrence C."/>
            <person name="Scott J.A."/>
            <person name="Spatafora J.W."/>
            <person name="Turgeon B.G."/>
            <person name="de Wit P.J.G.M."/>
            <person name="Zhong S."/>
            <person name="Goodwin S.B."/>
            <person name="Grigoriev I.V."/>
        </authorList>
    </citation>
    <scope>NUCLEOTIDE SEQUENCE [LARGE SCALE GENOMIC DNA]</scope>
    <source>
        <strain evidence="2">C5 / ATCC 48332 / race O</strain>
    </source>
</reference>
<dbReference type="HOGENOM" id="CLU_2764649_0_0_1"/>
<keyword evidence="2" id="KW-1185">Reference proteome</keyword>
<gene>
    <name evidence="1" type="ORF">COCHEDRAFT_1083198</name>
</gene>
<organism evidence="1 2">
    <name type="scientific">Cochliobolus heterostrophus (strain C5 / ATCC 48332 / race O)</name>
    <name type="common">Southern corn leaf blight fungus</name>
    <name type="synonym">Bipolaris maydis</name>
    <dbReference type="NCBI Taxonomy" id="701091"/>
    <lineage>
        <taxon>Eukaryota</taxon>
        <taxon>Fungi</taxon>
        <taxon>Dikarya</taxon>
        <taxon>Ascomycota</taxon>
        <taxon>Pezizomycotina</taxon>
        <taxon>Dothideomycetes</taxon>
        <taxon>Pleosporomycetidae</taxon>
        <taxon>Pleosporales</taxon>
        <taxon>Pleosporineae</taxon>
        <taxon>Pleosporaceae</taxon>
        <taxon>Bipolaris</taxon>
    </lineage>
</organism>
<accession>M2VDD3</accession>